<name>A0A256IJM5_9EURY</name>
<feature type="region of interest" description="Disordered" evidence="3">
    <location>
        <begin position="233"/>
        <end position="278"/>
    </location>
</feature>
<dbReference type="AlphaFoldDB" id="A0A256IJM5"/>
<evidence type="ECO:0000313" key="6">
    <source>
        <dbReference type="Proteomes" id="UP000216308"/>
    </source>
</evidence>
<feature type="compositionally biased region" description="Gly residues" evidence="3">
    <location>
        <begin position="252"/>
        <end position="273"/>
    </location>
</feature>
<feature type="compositionally biased region" description="Low complexity" evidence="3">
    <location>
        <begin position="233"/>
        <end position="251"/>
    </location>
</feature>
<proteinExistence type="predicted"/>
<dbReference type="EMBL" id="NHPJ01000091">
    <property type="protein sequence ID" value="OYR56372.1"/>
    <property type="molecule type" value="Genomic_DNA"/>
</dbReference>
<evidence type="ECO:0000256" key="1">
    <source>
        <dbReference type="ARBA" id="ARBA00022573"/>
    </source>
</evidence>
<evidence type="ECO:0000256" key="3">
    <source>
        <dbReference type="SAM" id="MobiDB-lite"/>
    </source>
</evidence>
<reference evidence="5 6" key="1">
    <citation type="journal article" date="2014" name="Front. Microbiol.">
        <title>Population and genomic analysis of the genus Halorubrum.</title>
        <authorList>
            <person name="Fullmer M.S."/>
            <person name="Soucy S.M."/>
            <person name="Swithers K.S."/>
            <person name="Makkay A.M."/>
            <person name="Wheeler R."/>
            <person name="Ventosa A."/>
            <person name="Gogarten J.P."/>
            <person name="Papke R.T."/>
        </authorList>
    </citation>
    <scope>NUCLEOTIDE SEQUENCE [LARGE SCALE GENOMIC DNA]</scope>
    <source>
        <strain evidence="5 6">Cb34</strain>
    </source>
</reference>
<dbReference type="InterPro" id="IPR029062">
    <property type="entry name" value="Class_I_gatase-like"/>
</dbReference>
<feature type="domain" description="CobB/CobQ-like glutamine amidotransferase" evidence="4">
    <location>
        <begin position="279"/>
        <end position="477"/>
    </location>
</feature>
<gene>
    <name evidence="5" type="ORF">DJ70_09250</name>
</gene>
<dbReference type="InterPro" id="IPR011698">
    <property type="entry name" value="GATase_3"/>
</dbReference>
<comment type="caution">
    <text evidence="5">The sequence shown here is derived from an EMBL/GenBank/DDBJ whole genome shotgun (WGS) entry which is preliminary data.</text>
</comment>
<protein>
    <submittedName>
        <fullName evidence="5">Cobyrinic acid a,c-diamide synthase</fullName>
    </submittedName>
</protein>
<dbReference type="Pfam" id="PF07685">
    <property type="entry name" value="GATase_3"/>
    <property type="match status" value="1"/>
</dbReference>
<dbReference type="GO" id="GO:0042242">
    <property type="term" value="F:cobyrinic acid a,c-diamide synthase activity"/>
    <property type="evidence" value="ECO:0007669"/>
    <property type="project" value="InterPro"/>
</dbReference>
<dbReference type="SUPFAM" id="SSF52317">
    <property type="entry name" value="Class I glutamine amidotransferase-like"/>
    <property type="match status" value="1"/>
</dbReference>
<accession>A0A256IJM5</accession>
<keyword evidence="1" id="KW-0169">Cobalamin biosynthesis</keyword>
<keyword evidence="2" id="KW-0315">Glutamine amidotransferase</keyword>
<dbReference type="PANTHER" id="PTHR43873:SF1">
    <property type="entry name" value="COBYRINATE A,C-DIAMIDE SYNTHASE"/>
    <property type="match status" value="1"/>
</dbReference>
<dbReference type="InterPro" id="IPR027417">
    <property type="entry name" value="P-loop_NTPase"/>
</dbReference>
<dbReference type="RefSeq" id="WP_094532228.1">
    <property type="nucleotide sequence ID" value="NZ_NHPJ01000091.1"/>
</dbReference>
<keyword evidence="6" id="KW-1185">Reference proteome</keyword>
<evidence type="ECO:0000313" key="5">
    <source>
        <dbReference type="EMBL" id="OYR56372.1"/>
    </source>
</evidence>
<dbReference type="Proteomes" id="UP000216308">
    <property type="component" value="Unassembled WGS sequence"/>
</dbReference>
<dbReference type="PROSITE" id="PS51274">
    <property type="entry name" value="GATASE_COBBQ"/>
    <property type="match status" value="1"/>
</dbReference>
<dbReference type="NCBIfam" id="NF002204">
    <property type="entry name" value="PRK01077.1"/>
    <property type="match status" value="1"/>
</dbReference>
<dbReference type="Gene3D" id="3.40.50.300">
    <property type="entry name" value="P-loop containing nucleotide triphosphate hydrolases"/>
    <property type="match status" value="1"/>
</dbReference>
<dbReference type="Pfam" id="PF13500">
    <property type="entry name" value="AAA_26"/>
    <property type="match status" value="1"/>
</dbReference>
<sequence length="494" mass="50255">MYGLVLGGTASGVGKTVAALAVSRALSEAGHDPVPAKAGPDYIDPSHHAAALGRPSRTLDTWMQGVEGVRRNLHRAAADVDRAAPGDPATDAVAVVEGMMGLYDGSATSTAATAAALDVPVVLVVDAGAGMQSVGATALGFREYAAHADLPAHVRDAVDDPRVDVVGVVAQKAHTGRHADGIREALPDDIAWLGHVPPADDLMVPDRHLGLEMGDEAPVPEAAIAEAAETVDGEAAARAARPVAPPSAAEGSGRGGGVAGTDTPGGRGAAGGTDGDRPTVAVAADDAFRFVYPATRERLRELATVEPFAPAAGDDLPDCDAVYLPGGYPENHAAALSSSPALSTLADRAADGLPVLGECGGLMALSASLTTVDGETHRMAGILPGGVRMHDRYRALDHVELRATGDGVTAAAGERHRGHEFHYSSHALGEAGDASVSPDADARFAFDVERGEGIDGDRDGLVAHRTVGTYAHRHPASGAFDRLVAAADEYARGP</sequence>
<dbReference type="SUPFAM" id="SSF52540">
    <property type="entry name" value="P-loop containing nucleoside triphosphate hydrolases"/>
    <property type="match status" value="1"/>
</dbReference>
<evidence type="ECO:0000256" key="2">
    <source>
        <dbReference type="ARBA" id="ARBA00022962"/>
    </source>
</evidence>
<evidence type="ECO:0000259" key="4">
    <source>
        <dbReference type="Pfam" id="PF07685"/>
    </source>
</evidence>
<dbReference type="PANTHER" id="PTHR43873">
    <property type="entry name" value="COBYRINATE A,C-DIAMIDE SYNTHASE"/>
    <property type="match status" value="1"/>
</dbReference>
<dbReference type="OrthoDB" id="8896at2157"/>
<dbReference type="CDD" id="cd03130">
    <property type="entry name" value="GATase1_CobB"/>
    <property type="match status" value="1"/>
</dbReference>
<dbReference type="InterPro" id="IPR004484">
    <property type="entry name" value="CbiA/CobB_synth"/>
</dbReference>
<organism evidence="5 6">
    <name type="scientific">Halorubrum halodurans</name>
    <dbReference type="NCBI Taxonomy" id="1383851"/>
    <lineage>
        <taxon>Archaea</taxon>
        <taxon>Methanobacteriati</taxon>
        <taxon>Methanobacteriota</taxon>
        <taxon>Stenosarchaea group</taxon>
        <taxon>Halobacteria</taxon>
        <taxon>Halobacteriales</taxon>
        <taxon>Haloferacaceae</taxon>
        <taxon>Halorubrum</taxon>
    </lineage>
</organism>
<dbReference type="GO" id="GO:0009236">
    <property type="term" value="P:cobalamin biosynthetic process"/>
    <property type="evidence" value="ECO:0007669"/>
    <property type="project" value="UniProtKB-KW"/>
</dbReference>
<dbReference type="Gene3D" id="3.40.50.880">
    <property type="match status" value="1"/>
</dbReference>